<accession>A0A0N4XSQ3</accession>
<dbReference type="Proteomes" id="UP000271162">
    <property type="component" value="Unassembled WGS sequence"/>
</dbReference>
<evidence type="ECO:0000313" key="2">
    <source>
        <dbReference type="Proteomes" id="UP000271162"/>
    </source>
</evidence>
<protein>
    <submittedName>
        <fullName evidence="1 3">Uncharacterized protein</fullName>
    </submittedName>
</protein>
<organism evidence="3">
    <name type="scientific">Nippostrongylus brasiliensis</name>
    <name type="common">Rat hookworm</name>
    <dbReference type="NCBI Taxonomy" id="27835"/>
    <lineage>
        <taxon>Eukaryota</taxon>
        <taxon>Metazoa</taxon>
        <taxon>Ecdysozoa</taxon>
        <taxon>Nematoda</taxon>
        <taxon>Chromadorea</taxon>
        <taxon>Rhabditida</taxon>
        <taxon>Rhabditina</taxon>
        <taxon>Rhabditomorpha</taxon>
        <taxon>Strongyloidea</taxon>
        <taxon>Heligmosomidae</taxon>
        <taxon>Nippostrongylus</taxon>
    </lineage>
</organism>
<proteinExistence type="predicted"/>
<dbReference type="EMBL" id="UYSL01013954">
    <property type="protein sequence ID" value="VDL69144.1"/>
    <property type="molecule type" value="Genomic_DNA"/>
</dbReference>
<keyword evidence="2" id="KW-1185">Reference proteome</keyword>
<dbReference type="AlphaFoldDB" id="A0A0N4XSQ3"/>
<gene>
    <name evidence="1" type="ORF">NBR_LOCUS5555</name>
</gene>
<name>A0A0N4XSQ3_NIPBR</name>
<reference evidence="1 2" key="2">
    <citation type="submission" date="2018-11" db="EMBL/GenBank/DDBJ databases">
        <authorList>
            <consortium name="Pathogen Informatics"/>
        </authorList>
    </citation>
    <scope>NUCLEOTIDE SEQUENCE [LARGE SCALE GENOMIC DNA]</scope>
</reference>
<evidence type="ECO:0000313" key="3">
    <source>
        <dbReference type="WBParaSite" id="NBR_0000555501-mRNA-1"/>
    </source>
</evidence>
<sequence length="50" mass="5933">MVCLRLFTMSAEHTTTAVVRQHLVKDSRRLSTLRTYSAMCCRPYSTWRHM</sequence>
<dbReference type="WBParaSite" id="NBR_0000555501-mRNA-1">
    <property type="protein sequence ID" value="NBR_0000555501-mRNA-1"/>
    <property type="gene ID" value="NBR_0000555501"/>
</dbReference>
<reference evidence="3" key="1">
    <citation type="submission" date="2017-02" db="UniProtKB">
        <authorList>
            <consortium name="WormBaseParasite"/>
        </authorList>
    </citation>
    <scope>IDENTIFICATION</scope>
</reference>
<evidence type="ECO:0000313" key="1">
    <source>
        <dbReference type="EMBL" id="VDL69144.1"/>
    </source>
</evidence>